<dbReference type="EMBL" id="OV725079">
    <property type="protein sequence ID" value="CAH1394624.1"/>
    <property type="molecule type" value="Genomic_DNA"/>
</dbReference>
<sequence length="69" mass="8154">MCSLRLQSLNRCLRKIQLVDHYLFSVGEQIPPSKQSQRVPLASVPTHDRRQFNGNYAKREYLLHYIPNE</sequence>
<gene>
    <name evidence="1" type="ORF">NEZAVI_LOCUS5089</name>
</gene>
<evidence type="ECO:0000313" key="1">
    <source>
        <dbReference type="EMBL" id="CAH1394624.1"/>
    </source>
</evidence>
<name>A0A9P0EGH2_NEZVI</name>
<dbReference type="AlphaFoldDB" id="A0A9P0EGH2"/>
<organism evidence="1 2">
    <name type="scientific">Nezara viridula</name>
    <name type="common">Southern green stink bug</name>
    <name type="synonym">Cimex viridulus</name>
    <dbReference type="NCBI Taxonomy" id="85310"/>
    <lineage>
        <taxon>Eukaryota</taxon>
        <taxon>Metazoa</taxon>
        <taxon>Ecdysozoa</taxon>
        <taxon>Arthropoda</taxon>
        <taxon>Hexapoda</taxon>
        <taxon>Insecta</taxon>
        <taxon>Pterygota</taxon>
        <taxon>Neoptera</taxon>
        <taxon>Paraneoptera</taxon>
        <taxon>Hemiptera</taxon>
        <taxon>Heteroptera</taxon>
        <taxon>Panheteroptera</taxon>
        <taxon>Pentatomomorpha</taxon>
        <taxon>Pentatomoidea</taxon>
        <taxon>Pentatomidae</taxon>
        <taxon>Pentatominae</taxon>
        <taxon>Nezara</taxon>
    </lineage>
</organism>
<dbReference type="Proteomes" id="UP001152798">
    <property type="component" value="Chromosome 3"/>
</dbReference>
<accession>A0A9P0EGH2</accession>
<reference evidence="1" key="1">
    <citation type="submission" date="2022-01" db="EMBL/GenBank/DDBJ databases">
        <authorList>
            <person name="King R."/>
        </authorList>
    </citation>
    <scope>NUCLEOTIDE SEQUENCE</scope>
</reference>
<proteinExistence type="predicted"/>
<keyword evidence="2" id="KW-1185">Reference proteome</keyword>
<protein>
    <submittedName>
        <fullName evidence="1">Uncharacterized protein</fullName>
    </submittedName>
</protein>
<evidence type="ECO:0000313" key="2">
    <source>
        <dbReference type="Proteomes" id="UP001152798"/>
    </source>
</evidence>